<feature type="transmembrane region" description="Helical" evidence="5">
    <location>
        <begin position="7"/>
        <end position="29"/>
    </location>
</feature>
<dbReference type="Gene3D" id="1.50.10.150">
    <property type="entry name" value="Voltage-dependent anion channel"/>
    <property type="match status" value="1"/>
</dbReference>
<evidence type="ECO:0000256" key="2">
    <source>
        <dbReference type="ARBA" id="ARBA00022692"/>
    </source>
</evidence>
<dbReference type="InterPro" id="IPR004695">
    <property type="entry name" value="SLAC1/Mae1/Ssu1/TehA"/>
</dbReference>
<dbReference type="InterPro" id="IPR052951">
    <property type="entry name" value="Tellurite_res_ion_channel"/>
</dbReference>
<feature type="transmembrane region" description="Helical" evidence="5">
    <location>
        <begin position="288"/>
        <end position="313"/>
    </location>
</feature>
<keyword evidence="4 5" id="KW-0472">Membrane</keyword>
<evidence type="ECO:0000313" key="7">
    <source>
        <dbReference type="Proteomes" id="UP000013015"/>
    </source>
</evidence>
<feature type="transmembrane region" description="Helical" evidence="5">
    <location>
        <begin position="229"/>
        <end position="246"/>
    </location>
</feature>
<proteinExistence type="predicted"/>
<dbReference type="STRING" id="888050.HMPREF9004_1842"/>
<dbReference type="OrthoDB" id="5017340at2"/>
<dbReference type="HOGENOM" id="CLU_044414_0_0_11"/>
<evidence type="ECO:0000256" key="1">
    <source>
        <dbReference type="ARBA" id="ARBA00004141"/>
    </source>
</evidence>
<keyword evidence="2 5" id="KW-0812">Transmembrane</keyword>
<keyword evidence="3 5" id="KW-1133">Transmembrane helix</keyword>
<evidence type="ECO:0000256" key="3">
    <source>
        <dbReference type="ARBA" id="ARBA00022989"/>
    </source>
</evidence>
<dbReference type="Proteomes" id="UP000013015">
    <property type="component" value="Unassembled WGS sequence"/>
</dbReference>
<feature type="transmembrane region" description="Helical" evidence="5">
    <location>
        <begin position="198"/>
        <end position="217"/>
    </location>
</feature>
<dbReference type="eggNOG" id="COG1275">
    <property type="taxonomic scope" value="Bacteria"/>
</dbReference>
<dbReference type="CDD" id="cd09323">
    <property type="entry name" value="TDT_SLAC1_like"/>
    <property type="match status" value="1"/>
</dbReference>
<dbReference type="GO" id="GO:0005886">
    <property type="term" value="C:plasma membrane"/>
    <property type="evidence" value="ECO:0007669"/>
    <property type="project" value="TreeGrafter"/>
</dbReference>
<sequence>MTASQRSLAHMPVTVFASVMGVGALSLAWKRAAHLWELPTWPSLLILAIAASLYVLVLCAYLAKWALHPKAARAELSHKMRMPFVPTITIATLVLATAGADVAPGLASIMWWVGALGHLLATALVLTAWSMRPDITSTDITPAWLIPIVGNVITPLAAPQIGNMDLAWFSFGVGMVFWGVFLTLIIERLLMHDKGIPAKLMPTYAIMVAPPAVALVAWSRLGHESDDPLSRILLSISWMFALLIGFQAKKLLEIPFALPYLAYTFPVAALAVASLVSAEALPGALYQWLALIALAVASIAIPIILVGVLVLTFKGRIFEAE</sequence>
<dbReference type="PANTHER" id="PTHR37955">
    <property type="entry name" value="TELLURITE RESISTANCE PROTEIN TEHA"/>
    <property type="match status" value="1"/>
</dbReference>
<protein>
    <submittedName>
        <fullName evidence="6">Putative inner membrane transport protein</fullName>
    </submittedName>
</protein>
<feature type="transmembrane region" description="Helical" evidence="5">
    <location>
        <begin position="41"/>
        <end position="63"/>
    </location>
</feature>
<feature type="transmembrane region" description="Helical" evidence="5">
    <location>
        <begin position="143"/>
        <end position="161"/>
    </location>
</feature>
<comment type="caution">
    <text evidence="6">The sequence shown here is derived from an EMBL/GenBank/DDBJ whole genome shotgun (WGS) entry which is preliminary data.</text>
</comment>
<keyword evidence="7" id="KW-1185">Reference proteome</keyword>
<evidence type="ECO:0000313" key="6">
    <source>
        <dbReference type="EMBL" id="ENO17436.1"/>
    </source>
</evidence>
<dbReference type="GO" id="GO:0046583">
    <property type="term" value="F:monoatomic cation efflux transmembrane transporter activity"/>
    <property type="evidence" value="ECO:0007669"/>
    <property type="project" value="TreeGrafter"/>
</dbReference>
<evidence type="ECO:0000256" key="5">
    <source>
        <dbReference type="SAM" id="Phobius"/>
    </source>
</evidence>
<feature type="transmembrane region" description="Helical" evidence="5">
    <location>
        <begin position="109"/>
        <end position="131"/>
    </location>
</feature>
<evidence type="ECO:0000256" key="4">
    <source>
        <dbReference type="ARBA" id="ARBA00023136"/>
    </source>
</evidence>
<organism evidence="6 7">
    <name type="scientific">Schaalia cardiffensis F0333</name>
    <dbReference type="NCBI Taxonomy" id="888050"/>
    <lineage>
        <taxon>Bacteria</taxon>
        <taxon>Bacillati</taxon>
        <taxon>Actinomycetota</taxon>
        <taxon>Actinomycetes</taxon>
        <taxon>Actinomycetales</taxon>
        <taxon>Actinomycetaceae</taxon>
        <taxon>Schaalia</taxon>
    </lineage>
</organism>
<dbReference type="RefSeq" id="WP_005964785.1">
    <property type="nucleotide sequence ID" value="NZ_CP040505.1"/>
</dbReference>
<dbReference type="InterPro" id="IPR038665">
    <property type="entry name" value="Voltage-dep_anion_channel_sf"/>
</dbReference>
<dbReference type="PATRIC" id="fig|888050.3.peg.1763"/>
<dbReference type="PANTHER" id="PTHR37955:SF1">
    <property type="entry name" value="DEP DOMAIN-CONTAINING PROTEIN"/>
    <property type="match status" value="1"/>
</dbReference>
<feature type="transmembrane region" description="Helical" evidence="5">
    <location>
        <begin position="167"/>
        <end position="186"/>
    </location>
</feature>
<comment type="subcellular location">
    <subcellularLocation>
        <location evidence="1">Membrane</location>
        <topology evidence="1">Multi-pass membrane protein</topology>
    </subcellularLocation>
</comment>
<accession>N6X0W2</accession>
<feature type="transmembrane region" description="Helical" evidence="5">
    <location>
        <begin position="84"/>
        <end position="103"/>
    </location>
</feature>
<name>N6X0W2_9ACTO</name>
<dbReference type="EMBL" id="AQHZ01000028">
    <property type="protein sequence ID" value="ENO17436.1"/>
    <property type="molecule type" value="Genomic_DNA"/>
</dbReference>
<gene>
    <name evidence="6" type="ORF">HMPREF9004_1842</name>
</gene>
<dbReference type="AlphaFoldDB" id="N6X0W2"/>
<feature type="transmembrane region" description="Helical" evidence="5">
    <location>
        <begin position="258"/>
        <end position="276"/>
    </location>
</feature>
<dbReference type="Pfam" id="PF03595">
    <property type="entry name" value="SLAC1"/>
    <property type="match status" value="1"/>
</dbReference>
<reference evidence="6 7" key="1">
    <citation type="submission" date="2013-03" db="EMBL/GenBank/DDBJ databases">
        <title>Reference genome for the Human Microbiome Project.</title>
        <authorList>
            <person name="Aqrawi P."/>
            <person name="Ayvaz T."/>
            <person name="Bess C."/>
            <person name="Blankenburg K."/>
            <person name="Coyle M."/>
            <person name="Deng J."/>
            <person name="Forbes L."/>
            <person name="Fowler G."/>
            <person name="Francisco L."/>
            <person name="Fu Q."/>
            <person name="Gibbs R."/>
            <person name="Gross S."/>
            <person name="Gubbala S."/>
            <person name="Hale W."/>
            <person name="Hemphill L."/>
            <person name="Highlander S."/>
            <person name="Hirani K."/>
            <person name="Jackson L."/>
            <person name="Jakkamsetti A."/>
            <person name="Javaid M."/>
            <person name="Jayaseelan J.C."/>
            <person name="Jiang H."/>
            <person name="Joshi V."/>
            <person name="Korchina V."/>
            <person name="Kovar C."/>
            <person name="Lara F."/>
            <person name="Lee S."/>
            <person name="Liu Y."/>
            <person name="Mata R."/>
            <person name="Mathew T."/>
            <person name="Munidasa M."/>
            <person name="Muzny D."/>
            <person name="Nazareth L."/>
            <person name="Ngo R."/>
            <person name="Nguyen L."/>
            <person name="Nguyen N."/>
            <person name="Okwuonu G."/>
            <person name="Ongeri F."/>
            <person name="Palculict T."/>
            <person name="Patil S."/>
            <person name="Petrosino J."/>
            <person name="Pham C."/>
            <person name="Pham P."/>
            <person name="Pu L.-L."/>
            <person name="Qin X."/>
            <person name="Qu J."/>
            <person name="Reid J."/>
            <person name="Ross M."/>
            <person name="Ruth R."/>
            <person name="Saada N."/>
            <person name="San Lucas F."/>
            <person name="Santibanez J."/>
            <person name="Shang Y."/>
            <person name="Simmons D."/>
            <person name="Song X.-Z."/>
            <person name="Tang L.-Y."/>
            <person name="Thornton R."/>
            <person name="Warren J."/>
            <person name="Weissenberger G."/>
            <person name="Wilczek-Boney K."/>
            <person name="Worley K."/>
            <person name="Youmans B."/>
            <person name="Zhang J."/>
            <person name="Zhang L."/>
            <person name="Zhao Z."/>
            <person name="Zhou C."/>
            <person name="Zhu D."/>
            <person name="Zhu Y."/>
        </authorList>
    </citation>
    <scope>NUCLEOTIDE SEQUENCE [LARGE SCALE GENOMIC DNA]</scope>
    <source>
        <strain evidence="6 7">F0333</strain>
    </source>
</reference>